<dbReference type="HOGENOM" id="CLU_1479505_0_0_0"/>
<dbReference type="OrthoDB" id="9823032at2"/>
<gene>
    <name evidence="2" type="ORF">NIDE4303</name>
</gene>
<proteinExistence type="predicted"/>
<evidence type="ECO:0000313" key="3">
    <source>
        <dbReference type="Proteomes" id="UP000001660"/>
    </source>
</evidence>
<name>D8P8Y2_9BACT</name>
<dbReference type="Proteomes" id="UP000001660">
    <property type="component" value="Chromosome"/>
</dbReference>
<dbReference type="eggNOG" id="ENOG502ZDD9">
    <property type="taxonomic scope" value="Bacteria"/>
</dbReference>
<dbReference type="AlphaFoldDB" id="D8P8Y2"/>
<keyword evidence="1" id="KW-1133">Transmembrane helix</keyword>
<dbReference type="EMBL" id="FP929003">
    <property type="protein sequence ID" value="CBK43964.1"/>
    <property type="molecule type" value="Genomic_DNA"/>
</dbReference>
<sequence length="182" mass="20411">MAAVALNALLPPGFPIAVLFGGDQLPSHAIERTAAAHQPIDGTQGRSEPLTRHWLTFVDRWTKEKHLTLDLLFPVAHGGALAVSLWWVWATLGHPFHPAWIAAPLAMILTADWTEQLIQLVQRRQYLPPTEHRIQSLWVRISNCATTIKLWLTLGFYVSLAGLIVRMILTLSDRRLMTDTGE</sequence>
<protein>
    <submittedName>
        <fullName evidence="2">Uncharacterized protein</fullName>
    </submittedName>
</protein>
<feature type="transmembrane region" description="Helical" evidence="1">
    <location>
        <begin position="150"/>
        <end position="169"/>
    </location>
</feature>
<evidence type="ECO:0000313" key="2">
    <source>
        <dbReference type="EMBL" id="CBK43964.1"/>
    </source>
</evidence>
<accession>D8P8Y2</accession>
<keyword evidence="1" id="KW-0812">Transmembrane</keyword>
<reference evidence="2 3" key="1">
    <citation type="journal article" date="2010" name="Proc. Natl. Acad. Sci. U.S.A.">
        <title>A Nitrospira metagenome illuminates the physiology and evolution of globally important nitrite-oxidizing bacteria.</title>
        <authorList>
            <person name="Lucker S."/>
            <person name="Wagner M."/>
            <person name="Maixner F."/>
            <person name="Pelletier E."/>
            <person name="Koch H."/>
            <person name="Vacherie B."/>
            <person name="Rattei T."/>
            <person name="Sinninghe Damste J."/>
            <person name="Spieck E."/>
            <person name="Le Paslier D."/>
            <person name="Daims H."/>
        </authorList>
    </citation>
    <scope>NUCLEOTIDE SEQUENCE [LARGE SCALE GENOMIC DNA]</scope>
</reference>
<dbReference type="STRING" id="330214.NIDE4303"/>
<organism evidence="2 3">
    <name type="scientific">Nitrospira defluvii</name>
    <dbReference type="NCBI Taxonomy" id="330214"/>
    <lineage>
        <taxon>Bacteria</taxon>
        <taxon>Pseudomonadati</taxon>
        <taxon>Nitrospirota</taxon>
        <taxon>Nitrospiria</taxon>
        <taxon>Nitrospirales</taxon>
        <taxon>Nitrospiraceae</taxon>
        <taxon>Nitrospira</taxon>
    </lineage>
</organism>
<dbReference type="KEGG" id="nde:NIDE4303"/>
<feature type="transmembrane region" description="Helical" evidence="1">
    <location>
        <begin position="69"/>
        <end position="89"/>
    </location>
</feature>
<keyword evidence="3" id="KW-1185">Reference proteome</keyword>
<keyword evidence="1" id="KW-0472">Membrane</keyword>
<evidence type="ECO:0000256" key="1">
    <source>
        <dbReference type="SAM" id="Phobius"/>
    </source>
</evidence>